<accession>A0ABR6D900</accession>
<evidence type="ECO:0000256" key="1">
    <source>
        <dbReference type="SAM" id="MobiDB-lite"/>
    </source>
</evidence>
<dbReference type="Proteomes" id="UP000565455">
    <property type="component" value="Unassembled WGS sequence"/>
</dbReference>
<proteinExistence type="predicted"/>
<dbReference type="EMBL" id="JACJIM010000002">
    <property type="protein sequence ID" value="MBA9062283.1"/>
    <property type="molecule type" value="Genomic_DNA"/>
</dbReference>
<sequence length="259" mass="28260">MIALSPAERRDHTTNDREPRAQRRRHRLDPQRCSPDTRAPTRRGLRSGASFKPISASSRPSATHRPPLARWRLSPANASPRNAINGSVALCAEVARLRKEVAAAWFETVTAQAMTAQRRQLGSLRGGEAPRPRSHLPPRRKARRPGRRASMHRHTRCAPLRGPGRAPRPRPWPAWNLRLRRRKLGGSDGATGLASGEARTSKASLLSTPTGCGTAKSDVRVRLMMSRTAPRIASMAAIVTGSPRPIRSPISAAALASAR</sequence>
<evidence type="ECO:0000313" key="3">
    <source>
        <dbReference type="Proteomes" id="UP000565455"/>
    </source>
</evidence>
<protein>
    <submittedName>
        <fullName evidence="2">Uncharacterized protein</fullName>
    </submittedName>
</protein>
<feature type="compositionally biased region" description="Basic residues" evidence="1">
    <location>
        <begin position="132"/>
        <end position="156"/>
    </location>
</feature>
<name>A0ABR6D900_9HYPH</name>
<reference evidence="2 3" key="1">
    <citation type="submission" date="2020-08" db="EMBL/GenBank/DDBJ databases">
        <title>Genomic Encyclopedia of Type Strains, Phase IV (KMG-IV): sequencing the most valuable type-strain genomes for metagenomic binning, comparative biology and taxonomic classification.</title>
        <authorList>
            <person name="Goeker M."/>
        </authorList>
    </citation>
    <scope>NUCLEOTIDE SEQUENCE [LARGE SCALE GENOMIC DNA]</scope>
    <source>
        <strain evidence="2 3">DSM 5686</strain>
    </source>
</reference>
<feature type="region of interest" description="Disordered" evidence="1">
    <location>
        <begin position="186"/>
        <end position="211"/>
    </location>
</feature>
<feature type="region of interest" description="Disordered" evidence="1">
    <location>
        <begin position="1"/>
        <end position="68"/>
    </location>
</feature>
<keyword evidence="3" id="KW-1185">Reference proteome</keyword>
<feature type="region of interest" description="Disordered" evidence="1">
    <location>
        <begin position="121"/>
        <end position="172"/>
    </location>
</feature>
<gene>
    <name evidence="2" type="ORF">GGQ91_001660</name>
</gene>
<comment type="caution">
    <text evidence="2">The sequence shown here is derived from an EMBL/GenBank/DDBJ whole genome shotgun (WGS) entry which is preliminary data.</text>
</comment>
<feature type="compositionally biased region" description="Polar residues" evidence="1">
    <location>
        <begin position="201"/>
        <end position="211"/>
    </location>
</feature>
<feature type="compositionally biased region" description="Basic and acidic residues" evidence="1">
    <location>
        <begin position="7"/>
        <end position="21"/>
    </location>
</feature>
<evidence type="ECO:0000313" key="2">
    <source>
        <dbReference type="EMBL" id="MBA9062283.1"/>
    </source>
</evidence>
<organism evidence="2 3">
    <name type="scientific">Methylobacterium fujisawaense</name>
    <dbReference type="NCBI Taxonomy" id="107400"/>
    <lineage>
        <taxon>Bacteria</taxon>
        <taxon>Pseudomonadati</taxon>
        <taxon>Pseudomonadota</taxon>
        <taxon>Alphaproteobacteria</taxon>
        <taxon>Hyphomicrobiales</taxon>
        <taxon>Methylobacteriaceae</taxon>
        <taxon>Methylobacterium</taxon>
    </lineage>
</organism>